<name>A0A545SN22_9RHOB</name>
<dbReference type="AlphaFoldDB" id="A0A545SN22"/>
<comment type="caution">
    <text evidence="1">The sequence shown here is derived from an EMBL/GenBank/DDBJ whole genome shotgun (WGS) entry which is preliminary data.</text>
</comment>
<evidence type="ECO:0000313" key="1">
    <source>
        <dbReference type="EMBL" id="TQV66357.1"/>
    </source>
</evidence>
<protein>
    <submittedName>
        <fullName evidence="1">Uncharacterized protein</fullName>
    </submittedName>
</protein>
<proteinExistence type="predicted"/>
<sequence>MSWLDTLFQTVLVAVGLAQCPTSADLDAGVVLVSNNGATESTFTHRRVSGELYLDTQVSSVFPDRWVSFRERGAFLLYQQKESGTAKKDQTYDPAPHEIGEIAPGNEFVQRQNWGNPDGSRRWQIEMTTAIVQSDQIQIGSCAYDAVEIQDSGTLRYPDGSEKRYAKRSKFLPELSFLLPNNTEFSHIRAAKVKDGLPSNRDLWSQASSAAGVKAVLLMHRVPQ</sequence>
<gene>
    <name evidence="1" type="ORF">FIL88_13410</name>
</gene>
<dbReference type="RefSeq" id="WP_142854389.1">
    <property type="nucleotide sequence ID" value="NZ_ML660024.1"/>
</dbReference>
<dbReference type="Proteomes" id="UP000315816">
    <property type="component" value="Unassembled WGS sequence"/>
</dbReference>
<accession>A0A545SN22</accession>
<dbReference type="OrthoDB" id="7872144at2"/>
<reference evidence="1 2" key="1">
    <citation type="submission" date="2019-06" db="EMBL/GenBank/DDBJ databases">
        <title>A novel species of marine bacteria.</title>
        <authorList>
            <person name="Wang Y."/>
        </authorList>
    </citation>
    <scope>NUCLEOTIDE SEQUENCE [LARGE SCALE GENOMIC DNA]</scope>
    <source>
        <strain evidence="1 2">MA1-10</strain>
    </source>
</reference>
<organism evidence="1 2">
    <name type="scientific">Aliiroseovarius halocynthiae</name>
    <dbReference type="NCBI Taxonomy" id="985055"/>
    <lineage>
        <taxon>Bacteria</taxon>
        <taxon>Pseudomonadati</taxon>
        <taxon>Pseudomonadota</taxon>
        <taxon>Alphaproteobacteria</taxon>
        <taxon>Rhodobacterales</taxon>
        <taxon>Paracoccaceae</taxon>
        <taxon>Aliiroseovarius</taxon>
    </lineage>
</organism>
<evidence type="ECO:0000313" key="2">
    <source>
        <dbReference type="Proteomes" id="UP000315816"/>
    </source>
</evidence>
<keyword evidence="2" id="KW-1185">Reference proteome</keyword>
<dbReference type="EMBL" id="VICH01000010">
    <property type="protein sequence ID" value="TQV66357.1"/>
    <property type="molecule type" value="Genomic_DNA"/>
</dbReference>